<keyword evidence="3" id="KW-1185">Reference proteome</keyword>
<dbReference type="AlphaFoldDB" id="A0A2J6TIN4"/>
<dbReference type="GeneID" id="36590920"/>
<evidence type="ECO:0000259" key="1">
    <source>
        <dbReference type="Pfam" id="PF20150"/>
    </source>
</evidence>
<dbReference type="Proteomes" id="UP000235371">
    <property type="component" value="Unassembled WGS sequence"/>
</dbReference>
<sequence>MIPPTPAQTTFPRFSVLPTELRQKIFLHATTIRRTLPLTYDPTTKTFHSPTPPPVVLSTTHSSRLSALNQYTLSFGTYASSPKIYFNPHFDTLYLPRHLEMGYDSTLRDFRSLVKDPSSLLDEVRTVAVDHVRGDIKRPWEAYNKASFLRSFPKLDEIIIVLGDEKGDGEEIGVNEEVEFVEPKGDPERLLKMWYHFRQSFLQEERLLEEVCRESGREYEKFNLPVVNIKRKIRKTIGDEREKGVVGLKEALEGMRL</sequence>
<dbReference type="EMBL" id="KZ613783">
    <property type="protein sequence ID" value="PMD62880.1"/>
    <property type="molecule type" value="Genomic_DNA"/>
</dbReference>
<reference evidence="2 3" key="1">
    <citation type="submission" date="2016-04" db="EMBL/GenBank/DDBJ databases">
        <title>A degradative enzymes factory behind the ericoid mycorrhizal symbiosis.</title>
        <authorList>
            <consortium name="DOE Joint Genome Institute"/>
            <person name="Martino E."/>
            <person name="Morin E."/>
            <person name="Grelet G."/>
            <person name="Kuo A."/>
            <person name="Kohler A."/>
            <person name="Daghino S."/>
            <person name="Barry K."/>
            <person name="Choi C."/>
            <person name="Cichocki N."/>
            <person name="Clum A."/>
            <person name="Copeland A."/>
            <person name="Hainaut M."/>
            <person name="Haridas S."/>
            <person name="Labutti K."/>
            <person name="Lindquist E."/>
            <person name="Lipzen A."/>
            <person name="Khouja H.-R."/>
            <person name="Murat C."/>
            <person name="Ohm R."/>
            <person name="Olson A."/>
            <person name="Spatafora J."/>
            <person name="Veneault-Fourrey C."/>
            <person name="Henrissat B."/>
            <person name="Grigoriev I."/>
            <person name="Martin F."/>
            <person name="Perotto S."/>
        </authorList>
    </citation>
    <scope>NUCLEOTIDE SEQUENCE [LARGE SCALE GENOMIC DNA]</scope>
    <source>
        <strain evidence="2 3">E</strain>
    </source>
</reference>
<dbReference type="InterPro" id="IPR045518">
    <property type="entry name" value="2EXR"/>
</dbReference>
<dbReference type="RefSeq" id="XP_024739784.1">
    <property type="nucleotide sequence ID" value="XM_024882843.1"/>
</dbReference>
<dbReference type="Pfam" id="PF20150">
    <property type="entry name" value="2EXR"/>
    <property type="match status" value="1"/>
</dbReference>
<organism evidence="2 3">
    <name type="scientific">Hyaloscypha bicolor E</name>
    <dbReference type="NCBI Taxonomy" id="1095630"/>
    <lineage>
        <taxon>Eukaryota</taxon>
        <taxon>Fungi</taxon>
        <taxon>Dikarya</taxon>
        <taxon>Ascomycota</taxon>
        <taxon>Pezizomycotina</taxon>
        <taxon>Leotiomycetes</taxon>
        <taxon>Helotiales</taxon>
        <taxon>Hyaloscyphaceae</taxon>
        <taxon>Hyaloscypha</taxon>
        <taxon>Hyaloscypha bicolor</taxon>
    </lineage>
</organism>
<accession>A0A2J6TIN4</accession>
<evidence type="ECO:0000313" key="2">
    <source>
        <dbReference type="EMBL" id="PMD62880.1"/>
    </source>
</evidence>
<dbReference type="OrthoDB" id="3513892at2759"/>
<gene>
    <name evidence="2" type="ORF">K444DRAFT_627745</name>
</gene>
<dbReference type="InParanoid" id="A0A2J6TIN4"/>
<proteinExistence type="predicted"/>
<dbReference type="PANTHER" id="PTHR35910">
    <property type="entry name" value="2EXR DOMAIN-CONTAINING PROTEIN"/>
    <property type="match status" value="1"/>
</dbReference>
<dbReference type="PANTHER" id="PTHR35910:SF6">
    <property type="entry name" value="2EXR DOMAIN-CONTAINING PROTEIN"/>
    <property type="match status" value="1"/>
</dbReference>
<name>A0A2J6TIN4_9HELO</name>
<feature type="domain" description="2EXR" evidence="1">
    <location>
        <begin position="11"/>
        <end position="93"/>
    </location>
</feature>
<evidence type="ECO:0000313" key="3">
    <source>
        <dbReference type="Proteomes" id="UP000235371"/>
    </source>
</evidence>
<protein>
    <recommendedName>
        <fullName evidence="1">2EXR domain-containing protein</fullName>
    </recommendedName>
</protein>